<sequence>MNRRHFYRLVAGNLLMFLLVGYFFDIRAIHRKGYNITLPTFTGAVNQFKKWSQETFPNGKENLLKRYLSRKVAVDSSASQDKTKELCPTIPPNLARDLPVERNAPPLDSMHKEFPEVMEGGRFAPKECTARHRVAIVVPYRNRSEHVKLFIYNMHRFLSRQQIDYGIFIIEQALYDYGCFVFHDVDLIPIDQRNLYTCESQPMHMCVTIDDHLGVYYRVIFGGVCAMTKEQFSLVNGFSNEYWGWGGEDDEMYKSLDLLTNWYKRHVTDGLNSLVYEKLEITFHKLYTWIKVDLKREK</sequence>
<dbReference type="Proteomes" id="UP000821845">
    <property type="component" value="Chromosome 4"/>
</dbReference>
<protein>
    <submittedName>
        <fullName evidence="1">Uncharacterized protein</fullName>
    </submittedName>
</protein>
<keyword evidence="2" id="KW-1185">Reference proteome</keyword>
<name>A0ACB7SIW2_HYAAI</name>
<reference evidence="1" key="1">
    <citation type="submission" date="2020-05" db="EMBL/GenBank/DDBJ databases">
        <title>Large-scale comparative analyses of tick genomes elucidate their genetic diversity and vector capacities.</title>
        <authorList>
            <person name="Jia N."/>
            <person name="Wang J."/>
            <person name="Shi W."/>
            <person name="Du L."/>
            <person name="Sun Y."/>
            <person name="Zhan W."/>
            <person name="Jiang J."/>
            <person name="Wang Q."/>
            <person name="Zhang B."/>
            <person name="Ji P."/>
            <person name="Sakyi L.B."/>
            <person name="Cui X."/>
            <person name="Yuan T."/>
            <person name="Jiang B."/>
            <person name="Yang W."/>
            <person name="Lam T.T.-Y."/>
            <person name="Chang Q."/>
            <person name="Ding S."/>
            <person name="Wang X."/>
            <person name="Zhu J."/>
            <person name="Ruan X."/>
            <person name="Zhao L."/>
            <person name="Wei J."/>
            <person name="Que T."/>
            <person name="Du C."/>
            <person name="Cheng J."/>
            <person name="Dai P."/>
            <person name="Han X."/>
            <person name="Huang E."/>
            <person name="Gao Y."/>
            <person name="Liu J."/>
            <person name="Shao H."/>
            <person name="Ye R."/>
            <person name="Li L."/>
            <person name="Wei W."/>
            <person name="Wang X."/>
            <person name="Wang C."/>
            <person name="Yang T."/>
            <person name="Huo Q."/>
            <person name="Li W."/>
            <person name="Guo W."/>
            <person name="Chen H."/>
            <person name="Zhou L."/>
            <person name="Ni X."/>
            <person name="Tian J."/>
            <person name="Zhou Y."/>
            <person name="Sheng Y."/>
            <person name="Liu T."/>
            <person name="Pan Y."/>
            <person name="Xia L."/>
            <person name="Li J."/>
            <person name="Zhao F."/>
            <person name="Cao W."/>
        </authorList>
    </citation>
    <scope>NUCLEOTIDE SEQUENCE</scope>
    <source>
        <strain evidence="1">Hyas-2018</strain>
    </source>
</reference>
<evidence type="ECO:0000313" key="1">
    <source>
        <dbReference type="EMBL" id="KAH6933724.1"/>
    </source>
</evidence>
<organism evidence="1 2">
    <name type="scientific">Hyalomma asiaticum</name>
    <name type="common">Tick</name>
    <dbReference type="NCBI Taxonomy" id="266040"/>
    <lineage>
        <taxon>Eukaryota</taxon>
        <taxon>Metazoa</taxon>
        <taxon>Ecdysozoa</taxon>
        <taxon>Arthropoda</taxon>
        <taxon>Chelicerata</taxon>
        <taxon>Arachnida</taxon>
        <taxon>Acari</taxon>
        <taxon>Parasitiformes</taxon>
        <taxon>Ixodida</taxon>
        <taxon>Ixodoidea</taxon>
        <taxon>Ixodidae</taxon>
        <taxon>Hyalomminae</taxon>
        <taxon>Hyalomma</taxon>
    </lineage>
</organism>
<proteinExistence type="predicted"/>
<gene>
    <name evidence="1" type="ORF">HPB50_017690</name>
</gene>
<accession>A0ACB7SIW2</accession>
<dbReference type="EMBL" id="CM023484">
    <property type="protein sequence ID" value="KAH6933724.1"/>
    <property type="molecule type" value="Genomic_DNA"/>
</dbReference>
<comment type="caution">
    <text evidence="1">The sequence shown here is derived from an EMBL/GenBank/DDBJ whole genome shotgun (WGS) entry which is preliminary data.</text>
</comment>
<evidence type="ECO:0000313" key="2">
    <source>
        <dbReference type="Proteomes" id="UP000821845"/>
    </source>
</evidence>